<dbReference type="InterPro" id="IPR027417">
    <property type="entry name" value="P-loop_NTPase"/>
</dbReference>
<dbReference type="EMBL" id="JBHTIS010003388">
    <property type="protein sequence ID" value="MFD1051171.1"/>
    <property type="molecule type" value="Genomic_DNA"/>
</dbReference>
<evidence type="ECO:0000313" key="4">
    <source>
        <dbReference type="EMBL" id="MFD1051171.1"/>
    </source>
</evidence>
<dbReference type="SUPFAM" id="SSF52540">
    <property type="entry name" value="P-loop containing nucleoside triphosphate hydrolases"/>
    <property type="match status" value="1"/>
</dbReference>
<keyword evidence="2" id="KW-0813">Transport</keyword>
<reference evidence="5" key="1">
    <citation type="journal article" date="2019" name="Int. J. Syst. Evol. Microbiol.">
        <title>The Global Catalogue of Microorganisms (GCM) 10K type strain sequencing project: providing services to taxonomists for standard genome sequencing and annotation.</title>
        <authorList>
            <consortium name="The Broad Institute Genomics Platform"/>
            <consortium name="The Broad Institute Genome Sequencing Center for Infectious Disease"/>
            <person name="Wu L."/>
            <person name="Ma J."/>
        </authorList>
    </citation>
    <scope>NUCLEOTIDE SEQUENCE [LARGE SCALE GENOMIC DNA]</scope>
    <source>
        <strain evidence="5">JCM 31486</strain>
    </source>
</reference>
<keyword evidence="5" id="KW-1185">Reference proteome</keyword>
<gene>
    <name evidence="4" type="ORF">ACFQ1S_39385</name>
</gene>
<sequence length="59" mass="6060">MIKARDLTKRYGGTTAVDSLSFDVRPGVVTGFLGPNGAGKSTTMRMVLGLDTPTGGSVT</sequence>
<feature type="domain" description="ABC transporter" evidence="3">
    <location>
        <begin position="18"/>
        <end position="58"/>
    </location>
</feature>
<dbReference type="GO" id="GO:0005524">
    <property type="term" value="F:ATP binding"/>
    <property type="evidence" value="ECO:0007669"/>
    <property type="project" value="UniProtKB-KW"/>
</dbReference>
<dbReference type="Pfam" id="PF00005">
    <property type="entry name" value="ABC_tran"/>
    <property type="match status" value="1"/>
</dbReference>
<dbReference type="Proteomes" id="UP001597045">
    <property type="component" value="Unassembled WGS sequence"/>
</dbReference>
<evidence type="ECO:0000256" key="2">
    <source>
        <dbReference type="ARBA" id="ARBA00022448"/>
    </source>
</evidence>
<evidence type="ECO:0000256" key="1">
    <source>
        <dbReference type="ARBA" id="ARBA00005417"/>
    </source>
</evidence>
<comment type="caution">
    <text evidence="4">The sequence shown here is derived from an EMBL/GenBank/DDBJ whole genome shotgun (WGS) entry which is preliminary data.</text>
</comment>
<feature type="non-terminal residue" evidence="4">
    <location>
        <position position="59"/>
    </location>
</feature>
<evidence type="ECO:0000259" key="3">
    <source>
        <dbReference type="Pfam" id="PF00005"/>
    </source>
</evidence>
<evidence type="ECO:0000313" key="5">
    <source>
        <dbReference type="Proteomes" id="UP001597045"/>
    </source>
</evidence>
<dbReference type="InterPro" id="IPR003439">
    <property type="entry name" value="ABC_transporter-like_ATP-bd"/>
</dbReference>
<keyword evidence="4" id="KW-0547">Nucleotide-binding</keyword>
<name>A0ABW3MKL4_9PSEU</name>
<dbReference type="PANTHER" id="PTHR43335">
    <property type="entry name" value="ABC TRANSPORTER, ATP-BINDING PROTEIN"/>
    <property type="match status" value="1"/>
</dbReference>
<dbReference type="PANTHER" id="PTHR43335:SF4">
    <property type="entry name" value="ABC TRANSPORTER, ATP-BINDING PROTEIN"/>
    <property type="match status" value="1"/>
</dbReference>
<protein>
    <submittedName>
        <fullName evidence="4">ATP-binding cassette domain-containing protein</fullName>
    </submittedName>
</protein>
<dbReference type="Gene3D" id="3.40.50.300">
    <property type="entry name" value="P-loop containing nucleotide triphosphate hydrolases"/>
    <property type="match status" value="1"/>
</dbReference>
<organism evidence="4 5">
    <name type="scientific">Kibdelosporangium lantanae</name>
    <dbReference type="NCBI Taxonomy" id="1497396"/>
    <lineage>
        <taxon>Bacteria</taxon>
        <taxon>Bacillati</taxon>
        <taxon>Actinomycetota</taxon>
        <taxon>Actinomycetes</taxon>
        <taxon>Pseudonocardiales</taxon>
        <taxon>Pseudonocardiaceae</taxon>
        <taxon>Kibdelosporangium</taxon>
    </lineage>
</organism>
<proteinExistence type="inferred from homology"/>
<comment type="similarity">
    <text evidence="1">Belongs to the ABC transporter superfamily.</text>
</comment>
<accession>A0ABW3MKL4</accession>
<keyword evidence="4" id="KW-0067">ATP-binding</keyword>